<dbReference type="InterPro" id="IPR013632">
    <property type="entry name" value="Rad51_C"/>
</dbReference>
<evidence type="ECO:0000313" key="2">
    <source>
        <dbReference type="EMBL" id="KAK3040527.1"/>
    </source>
</evidence>
<dbReference type="AlphaFoldDB" id="A0AA88X5X9"/>
<dbReference type="Proteomes" id="UP001188597">
    <property type="component" value="Unassembled WGS sequence"/>
</dbReference>
<keyword evidence="3" id="KW-1185">Reference proteome</keyword>
<feature type="domain" description="Rad51-like C-terminal" evidence="1">
    <location>
        <begin position="1"/>
        <end position="26"/>
    </location>
</feature>
<dbReference type="EMBL" id="JAVXUP010000052">
    <property type="protein sequence ID" value="KAK3040527.1"/>
    <property type="molecule type" value="Genomic_DNA"/>
</dbReference>
<protein>
    <recommendedName>
        <fullName evidence="1">Rad51-like C-terminal domain-containing protein</fullName>
    </recommendedName>
</protein>
<gene>
    <name evidence="2" type="ORF">RJ639_028973</name>
</gene>
<dbReference type="Pfam" id="PF08423">
    <property type="entry name" value="Rad51"/>
    <property type="match status" value="1"/>
</dbReference>
<organism evidence="2 3">
    <name type="scientific">Escallonia herrerae</name>
    <dbReference type="NCBI Taxonomy" id="1293975"/>
    <lineage>
        <taxon>Eukaryota</taxon>
        <taxon>Viridiplantae</taxon>
        <taxon>Streptophyta</taxon>
        <taxon>Embryophyta</taxon>
        <taxon>Tracheophyta</taxon>
        <taxon>Spermatophyta</taxon>
        <taxon>Magnoliopsida</taxon>
        <taxon>eudicotyledons</taxon>
        <taxon>Gunneridae</taxon>
        <taxon>Pentapetalae</taxon>
        <taxon>asterids</taxon>
        <taxon>campanulids</taxon>
        <taxon>Escalloniales</taxon>
        <taxon>Escalloniaceae</taxon>
        <taxon>Escallonia</taxon>
    </lineage>
</organism>
<evidence type="ECO:0000313" key="3">
    <source>
        <dbReference type="Proteomes" id="UP001188597"/>
    </source>
</evidence>
<accession>A0AA88X5X9</accession>
<comment type="caution">
    <text evidence="2">The sequence shown here is derived from an EMBL/GenBank/DDBJ whole genome shotgun (WGS) entry which is preliminary data.</text>
</comment>
<name>A0AA88X5X9_9ASTE</name>
<sequence>MFRKGKAEQRVCKVFDAPNLPEAEARSFPVLLFIKNIRVAVGIYCNVDLDIPLALTHPITNV</sequence>
<proteinExistence type="predicted"/>
<reference evidence="2" key="1">
    <citation type="submission" date="2022-12" db="EMBL/GenBank/DDBJ databases">
        <title>Draft genome assemblies for two species of Escallonia (Escalloniales).</title>
        <authorList>
            <person name="Chanderbali A."/>
            <person name="Dervinis C."/>
            <person name="Anghel I."/>
            <person name="Soltis D."/>
            <person name="Soltis P."/>
            <person name="Zapata F."/>
        </authorList>
    </citation>
    <scope>NUCLEOTIDE SEQUENCE</scope>
    <source>
        <strain evidence="2">UCBG64.0493</strain>
        <tissue evidence="2">Leaf</tissue>
    </source>
</reference>
<evidence type="ECO:0000259" key="1">
    <source>
        <dbReference type="Pfam" id="PF08423"/>
    </source>
</evidence>